<dbReference type="PANTHER" id="PTHR43741:SF4">
    <property type="entry name" value="FMN-DEPENDENT NADH:QUINONE OXIDOREDUCTASE"/>
    <property type="match status" value="1"/>
</dbReference>
<evidence type="ECO:0000313" key="8">
    <source>
        <dbReference type="EMBL" id="AYC32354.1"/>
    </source>
</evidence>
<keyword evidence="3 6" id="KW-0560">Oxidoreductase</keyword>
<keyword evidence="2 6" id="KW-0288">FMN</keyword>
<dbReference type="HAMAP" id="MF_01216">
    <property type="entry name" value="Azoreductase_type1"/>
    <property type="match status" value="1"/>
</dbReference>
<dbReference type="InterPro" id="IPR003680">
    <property type="entry name" value="Flavodoxin_fold"/>
</dbReference>
<name>A0A385Z0Z0_9PSED</name>
<comment type="function">
    <text evidence="6">Also exhibits azoreductase activity. Catalyzes the reductive cleavage of the azo bond in aromatic azo compounds to the corresponding amines.</text>
</comment>
<dbReference type="GO" id="GO:0009055">
    <property type="term" value="F:electron transfer activity"/>
    <property type="evidence" value="ECO:0007669"/>
    <property type="project" value="UniProtKB-UniRule"/>
</dbReference>
<dbReference type="OrthoDB" id="9812295at2"/>
<organism evidence="8 9">
    <name type="scientific">Pseudomonas cavernae</name>
    <dbReference type="NCBI Taxonomy" id="2320867"/>
    <lineage>
        <taxon>Bacteria</taxon>
        <taxon>Pseudomonadati</taxon>
        <taxon>Pseudomonadota</taxon>
        <taxon>Gammaproteobacteria</taxon>
        <taxon>Pseudomonadales</taxon>
        <taxon>Pseudomonadaceae</taxon>
        <taxon>Pseudomonas</taxon>
    </lineage>
</organism>
<evidence type="ECO:0000313" key="9">
    <source>
        <dbReference type="Proteomes" id="UP000265560"/>
    </source>
</evidence>
<sequence>MCCRPEMCRGIALGELLAVARRHVVERSNPMTTLLLIDSSARQADSHTRSLSRYFSASWNRRFPGSRVISRDLVESELPHLDDETIKAFYGLAEKGRERTLGVSKSDELIDEVMQADVICLASPMYNFSVPALLKAWIDLVVRGGKTYRKVADGRLEGMCPGKTVVVLSSSGGVFSASDMDHLCPYLDVVLGFMGITDVEHIKLEGMALSETDHNESRAAAHRAIDAFIDAL</sequence>
<evidence type="ECO:0000256" key="6">
    <source>
        <dbReference type="HAMAP-Rule" id="MF_01216"/>
    </source>
</evidence>
<evidence type="ECO:0000256" key="2">
    <source>
        <dbReference type="ARBA" id="ARBA00022643"/>
    </source>
</evidence>
<keyword evidence="4 6" id="KW-0520">NAD</keyword>
<dbReference type="GO" id="GO:0016652">
    <property type="term" value="F:oxidoreductase activity, acting on NAD(P)H as acceptor"/>
    <property type="evidence" value="ECO:0007669"/>
    <property type="project" value="UniProtKB-UniRule"/>
</dbReference>
<evidence type="ECO:0000259" key="7">
    <source>
        <dbReference type="Pfam" id="PF02525"/>
    </source>
</evidence>
<evidence type="ECO:0000256" key="5">
    <source>
        <dbReference type="ARBA" id="ARBA00048542"/>
    </source>
</evidence>
<feature type="domain" description="Flavodoxin-like fold" evidence="7">
    <location>
        <begin position="33"/>
        <end position="227"/>
    </location>
</feature>
<comment type="cofactor">
    <cofactor evidence="6">
        <name>FMN</name>
        <dbReference type="ChEBI" id="CHEBI:58210"/>
    </cofactor>
    <text evidence="6">Binds 1 FMN per subunit.</text>
</comment>
<dbReference type="AlphaFoldDB" id="A0A385Z0Z0"/>
<feature type="binding site" evidence="6">
    <location>
        <position position="40"/>
    </location>
    <ligand>
        <name>FMN</name>
        <dbReference type="ChEBI" id="CHEBI:58210"/>
    </ligand>
</feature>
<evidence type="ECO:0000256" key="4">
    <source>
        <dbReference type="ARBA" id="ARBA00023027"/>
    </source>
</evidence>
<comment type="caution">
    <text evidence="6">Lacks conserved residue(s) required for the propagation of feature annotation.</text>
</comment>
<evidence type="ECO:0000256" key="1">
    <source>
        <dbReference type="ARBA" id="ARBA00022630"/>
    </source>
</evidence>
<dbReference type="EC" id="1.7.1.17" evidence="6"/>
<comment type="similarity">
    <text evidence="6">Belongs to the azoreductase type 1 family.</text>
</comment>
<feature type="binding site" evidence="6">
    <location>
        <begin position="170"/>
        <end position="173"/>
    </location>
    <ligand>
        <name>FMN</name>
        <dbReference type="ChEBI" id="CHEBI:58210"/>
    </ligand>
</feature>
<dbReference type="KEGG" id="pcav:D3880_08170"/>
<evidence type="ECO:0000256" key="3">
    <source>
        <dbReference type="ARBA" id="ARBA00023002"/>
    </source>
</evidence>
<dbReference type="SUPFAM" id="SSF52218">
    <property type="entry name" value="Flavoproteins"/>
    <property type="match status" value="1"/>
</dbReference>
<comment type="subunit">
    <text evidence="6">Homodimer.</text>
</comment>
<dbReference type="GO" id="GO:0016655">
    <property type="term" value="F:oxidoreductase activity, acting on NAD(P)H, quinone or similar compound as acceptor"/>
    <property type="evidence" value="ECO:0007669"/>
    <property type="project" value="InterPro"/>
</dbReference>
<dbReference type="InterPro" id="IPR050104">
    <property type="entry name" value="FMN-dep_NADH:Q_OxRdtase_AzoR1"/>
</dbReference>
<dbReference type="Proteomes" id="UP000265560">
    <property type="component" value="Chromosome"/>
</dbReference>
<comment type="function">
    <text evidence="6">Quinone reductase that provides resistance to thiol-specific stress caused by electrophilic quinones.</text>
</comment>
<feature type="binding site" evidence="6">
    <location>
        <begin position="125"/>
        <end position="128"/>
    </location>
    <ligand>
        <name>FMN</name>
        <dbReference type="ChEBI" id="CHEBI:58210"/>
    </ligand>
</feature>
<accession>A0A385Z0Z0</accession>
<dbReference type="GO" id="GO:0010181">
    <property type="term" value="F:FMN binding"/>
    <property type="evidence" value="ECO:0007669"/>
    <property type="project" value="UniProtKB-UniRule"/>
</dbReference>
<dbReference type="EMBL" id="CP032419">
    <property type="protein sequence ID" value="AYC32354.1"/>
    <property type="molecule type" value="Genomic_DNA"/>
</dbReference>
<dbReference type="Pfam" id="PF02525">
    <property type="entry name" value="Flavodoxin_2"/>
    <property type="match status" value="1"/>
</dbReference>
<comment type="catalytic activity">
    <reaction evidence="5">
        <text>N,N-dimethyl-1,4-phenylenediamine + anthranilate + 2 NAD(+) = 2-(4-dimethylaminophenyl)diazenylbenzoate + 2 NADH + 2 H(+)</text>
        <dbReference type="Rhea" id="RHEA:55872"/>
        <dbReference type="ChEBI" id="CHEBI:15378"/>
        <dbReference type="ChEBI" id="CHEBI:15783"/>
        <dbReference type="ChEBI" id="CHEBI:16567"/>
        <dbReference type="ChEBI" id="CHEBI:57540"/>
        <dbReference type="ChEBI" id="CHEBI:57945"/>
        <dbReference type="ChEBI" id="CHEBI:71579"/>
        <dbReference type="EC" id="1.7.1.17"/>
    </reaction>
    <physiologicalReaction direction="right-to-left" evidence="5">
        <dbReference type="Rhea" id="RHEA:55874"/>
    </physiologicalReaction>
</comment>
<dbReference type="InterPro" id="IPR029039">
    <property type="entry name" value="Flavoprotein-like_sf"/>
</dbReference>
<keyword evidence="1 6" id="KW-0285">Flavoprotein</keyword>
<comment type="catalytic activity">
    <reaction evidence="6">
        <text>2 a quinone + NADH + H(+) = 2 a 1,4-benzosemiquinone + NAD(+)</text>
        <dbReference type="Rhea" id="RHEA:65952"/>
        <dbReference type="ChEBI" id="CHEBI:15378"/>
        <dbReference type="ChEBI" id="CHEBI:57540"/>
        <dbReference type="ChEBI" id="CHEBI:57945"/>
        <dbReference type="ChEBI" id="CHEBI:132124"/>
        <dbReference type="ChEBI" id="CHEBI:134225"/>
    </reaction>
</comment>
<dbReference type="PANTHER" id="PTHR43741">
    <property type="entry name" value="FMN-DEPENDENT NADH-AZOREDUCTASE 1"/>
    <property type="match status" value="1"/>
</dbReference>
<dbReference type="EC" id="1.6.5.-" evidence="6"/>
<gene>
    <name evidence="6" type="primary">azoR</name>
    <name evidence="8" type="ORF">D3880_08170</name>
</gene>
<keyword evidence="9" id="KW-1185">Reference proteome</keyword>
<reference evidence="9" key="1">
    <citation type="submission" date="2018-09" db="EMBL/GenBank/DDBJ databases">
        <authorList>
            <person name="Zhu H."/>
        </authorList>
    </citation>
    <scope>NUCLEOTIDE SEQUENCE [LARGE SCALE GENOMIC DNA]</scope>
    <source>
        <strain evidence="9">K2W31S-8</strain>
    </source>
</reference>
<protein>
    <recommendedName>
        <fullName evidence="6">FMN dependent NADH:quinone oxidoreductase</fullName>
        <ecNumber evidence="6">1.6.5.-</ecNumber>
    </recommendedName>
    <alternativeName>
        <fullName evidence="6">Azo-dye reductase</fullName>
    </alternativeName>
    <alternativeName>
        <fullName evidence="6">FMN-dependent NADH-azo compound oxidoreductase</fullName>
    </alternativeName>
    <alternativeName>
        <fullName evidence="6">FMN-dependent NADH-azoreductase</fullName>
        <ecNumber evidence="6">1.7.1.17</ecNumber>
    </alternativeName>
</protein>
<dbReference type="Gene3D" id="3.40.50.360">
    <property type="match status" value="1"/>
</dbReference>
<dbReference type="InterPro" id="IPR023048">
    <property type="entry name" value="NADH:quinone_OxRdtase_FMN_depd"/>
</dbReference>
<proteinExistence type="inferred from homology"/>